<keyword evidence="2" id="KW-0325">Glycoprotein</keyword>
<dbReference type="GO" id="GO:0008081">
    <property type="term" value="F:phosphoric diester hydrolase activity"/>
    <property type="evidence" value="ECO:0007669"/>
    <property type="project" value="TreeGrafter"/>
</dbReference>
<evidence type="ECO:0000256" key="2">
    <source>
        <dbReference type="ARBA" id="ARBA00023180"/>
    </source>
</evidence>
<proteinExistence type="predicted"/>
<keyword evidence="1" id="KW-0378">Hydrolase</keyword>
<dbReference type="SUPFAM" id="SSF56300">
    <property type="entry name" value="Metallo-dependent phosphatases"/>
    <property type="match status" value="1"/>
</dbReference>
<dbReference type="PANTHER" id="PTHR10340:SF27">
    <property type="entry name" value="ACL091CP"/>
    <property type="match status" value="1"/>
</dbReference>
<evidence type="ECO:0000256" key="1">
    <source>
        <dbReference type="ARBA" id="ARBA00022801"/>
    </source>
</evidence>
<dbReference type="Proteomes" id="UP000253472">
    <property type="component" value="Unassembled WGS sequence"/>
</dbReference>
<name>A0A367Y147_9ASCO</name>
<dbReference type="STRING" id="5486.A0A367Y147"/>
<dbReference type="PANTHER" id="PTHR10340">
    <property type="entry name" value="SPHINGOMYELIN PHOSPHODIESTERASE"/>
    <property type="match status" value="1"/>
</dbReference>
<feature type="chain" id="PRO_5016746173" evidence="3">
    <location>
        <begin position="19"/>
        <end position="710"/>
    </location>
</feature>
<dbReference type="InterPro" id="IPR041805">
    <property type="entry name" value="ASMase/PPN1_MPP"/>
</dbReference>
<sequence length="710" mass="82524">MKFNYLLLFLTFVLVTAAHVIPGVPQLSAQALFKRDTDLMDTVFDALPRDQYHYILEKLHDLQVAKGNLSNCTQCKTRLRFAQDLINKEPEHAHLTALMLYKDCTITPYTKDDCTLKEFFVATQYNDQPKFNNDYDAGIASQYVVNFYDNDFLHFIRLLNVSNDVELDYYCYYKGGACDLPDVESIVDSFEVDNWWPEKQPEHYHEPVYSNSNRSRFNVLHLSDLHVQIRYEVGTESLCNQMSCGFPESFNKTLIPPHYNFTDYYAQENPNLAVDDFKFSFYPDAHYEGVEYIKGDYYDYPKYKGWSYSYLPATVFGGYLTDSPETLLNNSLIQMGKMHQDLNFEFAVFTADLVDHQTYQCTPEFTKEEETRGFKIIKEYLGDIPVLPSLGNHDATPYLLLAPLQLDYNNTYSWNVDEMVDLWIGNGWFNESRSQELKDHYSGFAYTTDRGLKVIALNSNTYYSSNTWGYLNATIEPDLFGQWEFLVSELLDSESKGQRVWIMAHVPPNGADAAAIPSRIFQKIVQRFAPYTIANIFYGHTHVDEFIVAYSPETNATGKEPIVGAWVVQSVTPWRHYNPSFRYYEVEDESFNVFESFNYYTLLNETFINDGAEPEWLFEYSARDVYDPDQQWPKDAPLNATFWNDVVIPKLNDTSNIEYNQMYANYYYRFSPYTTNCTDPSGQNVSATCYNNIYCYVTNLDALERAKCLI</sequence>
<keyword evidence="3" id="KW-0732">Signal</keyword>
<gene>
    <name evidence="4" type="primary">asm-2_4</name>
    <name evidence="4" type="ORF">Cantr_07083</name>
</gene>
<evidence type="ECO:0000313" key="5">
    <source>
        <dbReference type="Proteomes" id="UP000253472"/>
    </source>
</evidence>
<dbReference type="AlphaFoldDB" id="A0A367Y147"/>
<comment type="caution">
    <text evidence="4">The sequence shown here is derived from an EMBL/GenBank/DDBJ whole genome shotgun (WGS) entry which is preliminary data.</text>
</comment>
<organism evidence="4 5">
    <name type="scientific">Candida viswanathii</name>
    <dbReference type="NCBI Taxonomy" id="5486"/>
    <lineage>
        <taxon>Eukaryota</taxon>
        <taxon>Fungi</taxon>
        <taxon>Dikarya</taxon>
        <taxon>Ascomycota</taxon>
        <taxon>Saccharomycotina</taxon>
        <taxon>Pichiomycetes</taxon>
        <taxon>Debaryomycetaceae</taxon>
        <taxon>Candida/Lodderomyces clade</taxon>
        <taxon>Candida</taxon>
    </lineage>
</organism>
<evidence type="ECO:0000313" key="4">
    <source>
        <dbReference type="EMBL" id="RCK58762.1"/>
    </source>
</evidence>
<dbReference type="InterPro" id="IPR029052">
    <property type="entry name" value="Metallo-depent_PP-like"/>
</dbReference>
<keyword evidence="5" id="KW-1185">Reference proteome</keyword>
<evidence type="ECO:0000256" key="3">
    <source>
        <dbReference type="SAM" id="SignalP"/>
    </source>
</evidence>
<dbReference type="Gene3D" id="3.60.21.10">
    <property type="match status" value="1"/>
</dbReference>
<dbReference type="OrthoDB" id="282973at2759"/>
<accession>A0A367Y147</accession>
<dbReference type="EMBL" id="QLNQ01000027">
    <property type="protein sequence ID" value="RCK58762.1"/>
    <property type="molecule type" value="Genomic_DNA"/>
</dbReference>
<dbReference type="CDD" id="cd00842">
    <property type="entry name" value="MPP_ASMase"/>
    <property type="match status" value="1"/>
</dbReference>
<protein>
    <submittedName>
        <fullName evidence="4">Sphingomyelin phosphodiesterase 2</fullName>
    </submittedName>
</protein>
<reference evidence="4 5" key="1">
    <citation type="submission" date="2018-06" db="EMBL/GenBank/DDBJ databases">
        <title>Whole genome sequencing of Candida tropicalis (genome annotated by CSBL at Korea University).</title>
        <authorList>
            <person name="Ahn J."/>
        </authorList>
    </citation>
    <scope>NUCLEOTIDE SEQUENCE [LARGE SCALE GENOMIC DNA]</scope>
    <source>
        <strain evidence="4 5">ATCC 20962</strain>
    </source>
</reference>
<feature type="signal peptide" evidence="3">
    <location>
        <begin position="1"/>
        <end position="18"/>
    </location>
</feature>